<name>A0A9E8FKN9_9GAMM</name>
<gene>
    <name evidence="1" type="ORF">GJQ55_07215</name>
</gene>
<proteinExistence type="predicted"/>
<evidence type="ECO:0000313" key="2">
    <source>
        <dbReference type="Proteomes" id="UP000596074"/>
    </source>
</evidence>
<dbReference type="EMBL" id="CP046056">
    <property type="protein sequence ID" value="QQD24280.1"/>
    <property type="molecule type" value="Genomic_DNA"/>
</dbReference>
<evidence type="ECO:0000313" key="1">
    <source>
        <dbReference type="EMBL" id="QQD24280.1"/>
    </source>
</evidence>
<dbReference type="RefSeq" id="WP_228344320.1">
    <property type="nucleotide sequence ID" value="NZ_CP045550.1"/>
</dbReference>
<reference evidence="1 2" key="1">
    <citation type="submission" date="2019-11" db="EMBL/GenBank/DDBJ databases">
        <title>Venatorbacter sp. nov. a predator of Campylobacter and other Gram-negative bacteria.</title>
        <authorList>
            <person name="Saeedi A."/>
            <person name="Cummings N.J."/>
            <person name="Connerton I.F."/>
            <person name="Connerton P.L."/>
        </authorList>
    </citation>
    <scope>NUCLEOTIDE SEQUENCE [LARGE SCALE GENOMIC DNA]</scope>
    <source>
        <strain evidence="1">XL5</strain>
    </source>
</reference>
<keyword evidence="2" id="KW-1185">Reference proteome</keyword>
<dbReference type="AlphaFoldDB" id="A0A9E8FKN9"/>
<protein>
    <submittedName>
        <fullName evidence="1">Uncharacterized protein</fullName>
    </submittedName>
</protein>
<sequence>MTQFQRIAFCTSLAVINAPHVSFWAETQHSSAEPYQKLQTKLLAWLRGELKSEANLLRFHEAFCDWRDAQPEDDSLAWRLLQFCCAALHSACETLFDPECDDTELLLGSLEALWAEMDELGAETTELRQYWHSLQQELPDLIKDNTRLPFPKAWFVWLQEADVSLFGLSND</sequence>
<organism evidence="1 2">
    <name type="scientific">Venatoribacter cucullus</name>
    <dbReference type="NCBI Taxonomy" id="2661630"/>
    <lineage>
        <taxon>Bacteria</taxon>
        <taxon>Pseudomonadati</taxon>
        <taxon>Pseudomonadota</taxon>
        <taxon>Gammaproteobacteria</taxon>
        <taxon>Oceanospirillales</taxon>
        <taxon>Oceanospirillaceae</taxon>
        <taxon>Venatoribacter</taxon>
    </lineage>
</organism>
<accession>A0A9E8FKN9</accession>
<dbReference type="KEGG" id="vcw:GJQ55_07215"/>
<dbReference type="Proteomes" id="UP000596074">
    <property type="component" value="Chromosome"/>
</dbReference>